<evidence type="ECO:0000313" key="2">
    <source>
        <dbReference type="Proteomes" id="UP001172680"/>
    </source>
</evidence>
<name>A0ACC2YKS3_9PEZI</name>
<gene>
    <name evidence="1" type="ORF">H2199_008304</name>
</gene>
<accession>A0ACC2YKS3</accession>
<reference evidence="1" key="1">
    <citation type="submission" date="2022-10" db="EMBL/GenBank/DDBJ databases">
        <title>Culturing micro-colonial fungi from biological soil crusts in the Mojave desert and describing Neophaeococcomyces mojavensis, and introducing the new genera and species Taxawa tesnikishii.</title>
        <authorList>
            <person name="Kurbessoian T."/>
            <person name="Stajich J.E."/>
        </authorList>
    </citation>
    <scope>NUCLEOTIDE SEQUENCE</scope>
    <source>
        <strain evidence="1">JES_115</strain>
    </source>
</reference>
<protein>
    <submittedName>
        <fullName evidence="1">Uncharacterized protein</fullName>
    </submittedName>
</protein>
<keyword evidence="2" id="KW-1185">Reference proteome</keyword>
<proteinExistence type="predicted"/>
<sequence>MQPPEPDHLAAKPTCYFDSWESAVDPSDYGRPSSGRKLPLYPFDPSDVDPIDSTSPIDHPRATDPSSPYSFTTPRPPHDTGWHEWCWAPQWERIGGDLRPRPMQVAHRRSPNGTIPTVQSNSLPTTPTAPSTKRRPSGAKVLRVLGVPELTAGTMGPLTPDTPPAPSASVPSTPAPQRRKPSGAKALRVLGGPAWLPESIRSLTPENLSRSSTASSRQEYARGSPPGKQQADGGISMITSKGSQGSTNSTSTGNKSVASSKRNEPAARGPPQKSLAQQPTKEPSKQADIKPQPVAVDESTERQDKSAKMPAVRPQLSSMRSERSIMRNRSRERKRPPAVSWSRHSEHHGASSDGRSTPVLSGSRSSPGLVHSPKPAINTADHPRYSSSTHSHPPTPVTILDLRDRPEQSDSPSMLPTLAHKRSRPSYLRSLSSMDKLFRSRSSQKSESGASVLPSPGPTPSSQPITPLETPTSTASSPVLTHTKPHHKQRKSFLRWRWLGFGPAASSPVDLGAQTPASTATPHSQPSAAAGVGAAKAAEYFDPTDPTDPTVIRTLSKGKDRNGKPRASKRDKVRRIASDDDFSRKAMRKATTRYHPQREADVYSLSSNKSRHSPPTETTSTGPAPTVAAAPLAPPHPAAPVTGAKLTLPANASANRTPTPAPRPSCQRRRGPADHAPTTPRITGTSTAALSARGTDAHIHIHRRRGEVDYYRVRMERILNAGDDDESEDGEVEARAGFDWSIPEHLPNSPLCPLSPKFRGGGREICVYHGRGRG</sequence>
<evidence type="ECO:0000313" key="1">
    <source>
        <dbReference type="EMBL" id="KAJ9635950.1"/>
    </source>
</evidence>
<dbReference type="Proteomes" id="UP001172680">
    <property type="component" value="Unassembled WGS sequence"/>
</dbReference>
<comment type="caution">
    <text evidence="1">The sequence shown here is derived from an EMBL/GenBank/DDBJ whole genome shotgun (WGS) entry which is preliminary data.</text>
</comment>
<organism evidence="1 2">
    <name type="scientific">Coniosporium tulheliwenetii</name>
    <dbReference type="NCBI Taxonomy" id="3383036"/>
    <lineage>
        <taxon>Eukaryota</taxon>
        <taxon>Fungi</taxon>
        <taxon>Dikarya</taxon>
        <taxon>Ascomycota</taxon>
        <taxon>Pezizomycotina</taxon>
        <taxon>Dothideomycetes</taxon>
        <taxon>Dothideomycetes incertae sedis</taxon>
        <taxon>Coniosporium</taxon>
    </lineage>
</organism>
<dbReference type="EMBL" id="JAPDRP010000026">
    <property type="protein sequence ID" value="KAJ9635950.1"/>
    <property type="molecule type" value="Genomic_DNA"/>
</dbReference>